<comment type="caution">
    <text evidence="2">The sequence shown here is derived from an EMBL/GenBank/DDBJ whole genome shotgun (WGS) entry which is preliminary data.</text>
</comment>
<feature type="region of interest" description="Disordered" evidence="1">
    <location>
        <begin position="1"/>
        <end position="40"/>
    </location>
</feature>
<evidence type="ECO:0000256" key="1">
    <source>
        <dbReference type="SAM" id="MobiDB-lite"/>
    </source>
</evidence>
<evidence type="ECO:0000313" key="3">
    <source>
        <dbReference type="Proteomes" id="UP000033647"/>
    </source>
</evidence>
<dbReference type="AlphaFoldDB" id="A0A0F4GF33"/>
<name>A0A0F4GF33_9PEZI</name>
<feature type="region of interest" description="Disordered" evidence="1">
    <location>
        <begin position="372"/>
        <end position="415"/>
    </location>
</feature>
<dbReference type="EMBL" id="LAFY01000838">
    <property type="protein sequence ID" value="KJX96016.1"/>
    <property type="molecule type" value="Genomic_DNA"/>
</dbReference>
<reference evidence="2 3" key="1">
    <citation type="submission" date="2015-03" db="EMBL/GenBank/DDBJ databases">
        <title>RNA-seq based gene annotation and comparative genomics of four Zymoseptoria species reveal species-specific pathogenicity related genes and transposable element activity.</title>
        <authorList>
            <person name="Grandaubert J."/>
            <person name="Bhattacharyya A."/>
            <person name="Stukenbrock E.H."/>
        </authorList>
    </citation>
    <scope>NUCLEOTIDE SEQUENCE [LARGE SCALE GENOMIC DNA]</scope>
    <source>
        <strain evidence="2 3">Zb18110</strain>
    </source>
</reference>
<feature type="compositionally biased region" description="Polar residues" evidence="1">
    <location>
        <begin position="378"/>
        <end position="415"/>
    </location>
</feature>
<feature type="compositionally biased region" description="Basic and acidic residues" evidence="1">
    <location>
        <begin position="12"/>
        <end position="23"/>
    </location>
</feature>
<gene>
    <name evidence="2" type="ORF">TI39_contig846g00002</name>
</gene>
<accession>A0A0F4GF33</accession>
<evidence type="ECO:0000313" key="2">
    <source>
        <dbReference type="EMBL" id="KJX96016.1"/>
    </source>
</evidence>
<proteinExistence type="predicted"/>
<organism evidence="2 3">
    <name type="scientific">Zymoseptoria brevis</name>
    <dbReference type="NCBI Taxonomy" id="1047168"/>
    <lineage>
        <taxon>Eukaryota</taxon>
        <taxon>Fungi</taxon>
        <taxon>Dikarya</taxon>
        <taxon>Ascomycota</taxon>
        <taxon>Pezizomycotina</taxon>
        <taxon>Dothideomycetes</taxon>
        <taxon>Dothideomycetidae</taxon>
        <taxon>Mycosphaerellales</taxon>
        <taxon>Mycosphaerellaceae</taxon>
        <taxon>Zymoseptoria</taxon>
    </lineage>
</organism>
<sequence length="587" mass="65359">MTSKYTQSAFRGKSDKLEEHELPPAEDVSAEQQKQEEKEHAALLANGAKNAQNVPEKQLVELPIRVAQISQDIGSLLREFWTRGHVRELEDAIETKTEDIRKINRENGRKPDDFVVDARKVLSQLADLSRCINDWWAYEFKKEATLADPKLLKKQQDSAMGAAFQCLNIMTTLDRSGISWKSFTPHKHARQIARVIQASVPNLGDGLAKGLMHYINKDYNLPSSFQASLMKNVEQPLLKVFAQAAAGNFDDAYRQSMDHIVKVNSKLEECNQAAGFRRDDHILPISDLKRLLSSVQKASGPEVKAKTEKGQLDFATFLYCIGYRQMALSFATQADIDKSKSELDGDKLRSILESQEIPDERDNEELRAELARQAAQENSPGSTPTDSTRSHATSPDSVNQNSPQTQSFPPGLRSSSIGGPIFGSDGVTHVGKVVSVQKVGMGYRCIVNIGTLDTPIYKFIAGGELGRGTASELALKFPHSGMDVRGQKAAHIEKLLAIVQADSISNLRAPITKFLVKWRPEAAIPKLVWITRSDLMGICGKSWTETRRQKLLTIWRRNLSHLDQMREAGLHPVTGKPLTEDIRNTMP</sequence>
<keyword evidence="3" id="KW-1185">Reference proteome</keyword>
<dbReference type="Proteomes" id="UP000033647">
    <property type="component" value="Unassembled WGS sequence"/>
</dbReference>
<protein>
    <submittedName>
        <fullName evidence="2">Uncharacterized protein</fullName>
    </submittedName>
</protein>